<evidence type="ECO:0000313" key="1">
    <source>
        <dbReference type="EMBL" id="CAK7939061.1"/>
    </source>
</evidence>
<gene>
    <name evidence="1" type="ORF">PM001_LOCUS24211</name>
</gene>
<organism evidence="1 2">
    <name type="scientific">Peronospora matthiolae</name>
    <dbReference type="NCBI Taxonomy" id="2874970"/>
    <lineage>
        <taxon>Eukaryota</taxon>
        <taxon>Sar</taxon>
        <taxon>Stramenopiles</taxon>
        <taxon>Oomycota</taxon>
        <taxon>Peronosporomycetes</taxon>
        <taxon>Peronosporales</taxon>
        <taxon>Peronosporaceae</taxon>
        <taxon>Peronospora</taxon>
    </lineage>
</organism>
<proteinExistence type="predicted"/>
<evidence type="ECO:0000313" key="2">
    <source>
        <dbReference type="Proteomes" id="UP001162060"/>
    </source>
</evidence>
<dbReference type="EMBL" id="CAKLBY020000238">
    <property type="protein sequence ID" value="CAK7939061.1"/>
    <property type="molecule type" value="Genomic_DNA"/>
</dbReference>
<evidence type="ECO:0008006" key="3">
    <source>
        <dbReference type="Google" id="ProtNLM"/>
    </source>
</evidence>
<dbReference type="Proteomes" id="UP001162060">
    <property type="component" value="Unassembled WGS sequence"/>
</dbReference>
<reference evidence="1" key="1">
    <citation type="submission" date="2024-01" db="EMBL/GenBank/DDBJ databases">
        <authorList>
            <person name="Webb A."/>
        </authorList>
    </citation>
    <scope>NUCLEOTIDE SEQUENCE</scope>
    <source>
        <strain evidence="1">Pm1</strain>
    </source>
</reference>
<dbReference type="AlphaFoldDB" id="A0AAV1UXA6"/>
<protein>
    <recommendedName>
        <fullName evidence="3">Polyprotein</fullName>
    </recommendedName>
</protein>
<sequence length="169" mass="19036">MTVDWSVKDIKALAFSSQGIEVKHPTKVRHARTEKEAWGPLRDYYNKTNLQNRVPMTRLLHEFRMHEGGDMVSHLGRFDELFLSMEAVGDAMDEARQMTVLLSSIPAKYEMIVFTNENLAGVTMVNVKEKAVEGAQEEVAARGIEGAFHVGRGGHKQDRGRVVRQKRGA</sequence>
<name>A0AAV1UXA6_9STRA</name>
<dbReference type="Pfam" id="PF14223">
    <property type="entry name" value="Retrotran_gag_2"/>
    <property type="match status" value="1"/>
</dbReference>
<comment type="caution">
    <text evidence="1">The sequence shown here is derived from an EMBL/GenBank/DDBJ whole genome shotgun (WGS) entry which is preliminary data.</text>
</comment>
<accession>A0AAV1UXA6</accession>